<keyword evidence="1 8" id="KW-0479">Metal-binding</keyword>
<dbReference type="InterPro" id="IPR027417">
    <property type="entry name" value="P-loop_NTPase"/>
</dbReference>
<comment type="subunit">
    <text evidence="8">Homodimer.</text>
</comment>
<keyword evidence="11" id="KW-1185">Reference proteome</keyword>
<dbReference type="InterPro" id="IPR002744">
    <property type="entry name" value="MIP18-like"/>
</dbReference>
<dbReference type="SUPFAM" id="SSF117916">
    <property type="entry name" value="Fe-S cluster assembly (FSCA) domain-like"/>
    <property type="match status" value="1"/>
</dbReference>
<evidence type="ECO:0000259" key="9">
    <source>
        <dbReference type="Pfam" id="PF01883"/>
    </source>
</evidence>
<feature type="binding site" evidence="8">
    <location>
        <begin position="112"/>
        <end position="119"/>
    </location>
    <ligand>
        <name>ATP</name>
        <dbReference type="ChEBI" id="CHEBI:30616"/>
    </ligand>
</feature>
<evidence type="ECO:0000256" key="4">
    <source>
        <dbReference type="ARBA" id="ARBA00023004"/>
    </source>
</evidence>
<comment type="function">
    <text evidence="6 8">Binds and transfers iron-sulfur (Fe-S) clusters to target apoproteins. Can hydrolyze ATP.</text>
</comment>
<organism evidence="10 11">
    <name type="scientific">Halodesulfurarchaeum formicicum</name>
    <dbReference type="NCBI Taxonomy" id="1873524"/>
    <lineage>
        <taxon>Archaea</taxon>
        <taxon>Methanobacteriati</taxon>
        <taxon>Methanobacteriota</taxon>
        <taxon>Stenosarchaea group</taxon>
        <taxon>Halobacteria</taxon>
        <taxon>Halobacteriales</taxon>
        <taxon>Halobacteriaceae</taxon>
        <taxon>Halodesulfurarchaeum</taxon>
    </lineage>
</organism>
<dbReference type="GO" id="GO:0016226">
    <property type="term" value="P:iron-sulfur cluster assembly"/>
    <property type="evidence" value="ECO:0007669"/>
    <property type="project" value="InterPro"/>
</dbReference>
<evidence type="ECO:0000313" key="11">
    <source>
        <dbReference type="Proteomes" id="UP000186165"/>
    </source>
</evidence>
<evidence type="ECO:0000256" key="2">
    <source>
        <dbReference type="ARBA" id="ARBA00022741"/>
    </source>
</evidence>
<dbReference type="GO" id="GO:0046872">
    <property type="term" value="F:metal ion binding"/>
    <property type="evidence" value="ECO:0007669"/>
    <property type="project" value="UniProtKB-KW"/>
</dbReference>
<reference evidence="11" key="1">
    <citation type="submission" date="2016-08" db="EMBL/GenBank/DDBJ databases">
        <title>Discovery of first anaerobic lithoheterotrophic haloarchae widely represented in hypersaline habitats.</title>
        <authorList>
            <person name="Sorokin D.Y."/>
            <person name="Kublanov I.V."/>
            <person name="Roman P."/>
            <person name="Sinninghe Damste J.S."/>
            <person name="Golyshin P.N."/>
            <person name="Rojo D."/>
            <person name="Ciordia S."/>
            <person name="Mena Md.C."/>
            <person name="Ferrer M."/>
            <person name="Smedile F."/>
            <person name="Messina E."/>
            <person name="La Cono V."/>
            <person name="Yakimov M.M."/>
        </authorList>
    </citation>
    <scope>NUCLEOTIDE SEQUENCE [LARGE SCALE GENOMIC DNA]</scope>
    <source>
        <strain evidence="11">HSR6</strain>
    </source>
</reference>
<dbReference type="Proteomes" id="UP000186165">
    <property type="component" value="Chromosome"/>
</dbReference>
<keyword evidence="3 8" id="KW-0067">ATP-binding</keyword>
<comment type="similarity">
    <text evidence="8">Belongs to the Mrp/NBP35 ATP-binding proteins family.</text>
</comment>
<dbReference type="OrthoDB" id="8297at2157"/>
<proteinExistence type="inferred from homology"/>
<dbReference type="HAMAP" id="MF_02040">
    <property type="entry name" value="Mrp_NBP35"/>
    <property type="match status" value="1"/>
</dbReference>
<name>A0A1J1AAU3_9EURY</name>
<dbReference type="SUPFAM" id="SSF52540">
    <property type="entry name" value="P-loop containing nucleoside triphosphate hydrolases"/>
    <property type="match status" value="1"/>
</dbReference>
<dbReference type="Pfam" id="PF01883">
    <property type="entry name" value="FeS_assembly_P"/>
    <property type="match status" value="1"/>
</dbReference>
<keyword evidence="4 8" id="KW-0408">Iron</keyword>
<dbReference type="CDD" id="cd02037">
    <property type="entry name" value="Mrp_NBP35"/>
    <property type="match status" value="1"/>
</dbReference>
<dbReference type="InterPro" id="IPR033756">
    <property type="entry name" value="YlxH/NBP35"/>
</dbReference>
<feature type="domain" description="MIP18 family-like" evidence="9">
    <location>
        <begin position="3"/>
        <end position="65"/>
    </location>
</feature>
<dbReference type="InterPro" id="IPR044304">
    <property type="entry name" value="NUBPL-like"/>
</dbReference>
<dbReference type="PANTHER" id="PTHR42961:SF2">
    <property type="entry name" value="IRON-SULFUR PROTEIN NUBPL"/>
    <property type="match status" value="1"/>
</dbReference>
<dbReference type="EMBL" id="CP016804">
    <property type="protein sequence ID" value="APE95262.1"/>
    <property type="molecule type" value="Genomic_DNA"/>
</dbReference>
<dbReference type="Pfam" id="PF10609">
    <property type="entry name" value="ParA"/>
    <property type="match status" value="1"/>
</dbReference>
<keyword evidence="2 8" id="KW-0547">Nucleotide-binding</keyword>
<evidence type="ECO:0000256" key="1">
    <source>
        <dbReference type="ARBA" id="ARBA00022723"/>
    </source>
</evidence>
<accession>A0A1J1AAU3</accession>
<dbReference type="InterPro" id="IPR000808">
    <property type="entry name" value="Mrp-like_CS"/>
</dbReference>
<keyword evidence="8" id="KW-0378">Hydrolase</keyword>
<dbReference type="InterPro" id="IPR034904">
    <property type="entry name" value="FSCA_dom_sf"/>
</dbReference>
<keyword evidence="5 8" id="KW-0411">Iron-sulfur</keyword>
<dbReference type="Gene3D" id="3.30.300.130">
    <property type="entry name" value="Fe-S cluster assembly (FSCA)"/>
    <property type="match status" value="1"/>
</dbReference>
<evidence type="ECO:0000256" key="3">
    <source>
        <dbReference type="ARBA" id="ARBA00022840"/>
    </source>
</evidence>
<protein>
    <recommendedName>
        <fullName evidence="7 8">Iron-sulfur cluster carrier protein</fullName>
    </recommendedName>
</protein>
<evidence type="ECO:0000256" key="8">
    <source>
        <dbReference type="HAMAP-Rule" id="MF_02040"/>
    </source>
</evidence>
<dbReference type="GO" id="GO:0051539">
    <property type="term" value="F:4 iron, 4 sulfur cluster binding"/>
    <property type="evidence" value="ECO:0007669"/>
    <property type="project" value="TreeGrafter"/>
</dbReference>
<sequence>MQEADVREILSGIEDPDLGTDIVSENLVTNIDVDGDTVTVELALEAVGSPTEESIRASVREALEAEGATVTIETASDDGDDGGLGVENIGPDTESSTEPLPGVSNVIAVASGKGGVGKSTISVNLAAGLADRGAEVAIFDADMYGPNVPRMLGVEGAPKATSDEKIVPPEAHGMGVMSIGLMLGEDDPVIWRGAMVHNTLTQLVDDVEWGDLDYLVIDLPPGTGDTQLTLLQSIPITGSVIVTTPQEVALEDARRGLQMFAEHETPVLGIVENMSTFVCPDCGSEHDIFGSGGGERFAEEKDMPFLGAIPLDPAIRSGGDEGAPIVMAEDGETVQAFQDMVSTTADMVGILNRQKHSQ</sequence>
<dbReference type="GeneID" id="30417327"/>
<dbReference type="GO" id="GO:0005524">
    <property type="term" value="F:ATP binding"/>
    <property type="evidence" value="ECO:0007669"/>
    <property type="project" value="UniProtKB-UniRule"/>
</dbReference>
<evidence type="ECO:0000256" key="7">
    <source>
        <dbReference type="ARBA" id="ARBA00074706"/>
    </source>
</evidence>
<dbReference type="FunFam" id="3.40.50.300:FF:001119">
    <property type="entry name" value="Iron-sulfur cluster carrier protein"/>
    <property type="match status" value="1"/>
</dbReference>
<dbReference type="PANTHER" id="PTHR42961">
    <property type="entry name" value="IRON-SULFUR PROTEIN NUBPL"/>
    <property type="match status" value="1"/>
</dbReference>
<dbReference type="RefSeq" id="WP_071932861.1">
    <property type="nucleotide sequence ID" value="NZ_CP016804.1"/>
</dbReference>
<dbReference type="KEGG" id="hhsr:HSR6_0807"/>
<dbReference type="GO" id="GO:0140663">
    <property type="term" value="F:ATP-dependent FeS chaperone activity"/>
    <property type="evidence" value="ECO:0007669"/>
    <property type="project" value="InterPro"/>
</dbReference>
<dbReference type="InterPro" id="IPR019591">
    <property type="entry name" value="Mrp/NBP35_ATP-bd"/>
</dbReference>
<evidence type="ECO:0000256" key="5">
    <source>
        <dbReference type="ARBA" id="ARBA00023014"/>
    </source>
</evidence>
<dbReference type="GO" id="GO:0016887">
    <property type="term" value="F:ATP hydrolysis activity"/>
    <property type="evidence" value="ECO:0007669"/>
    <property type="project" value="UniProtKB-UniRule"/>
</dbReference>
<gene>
    <name evidence="10" type="primary">mrp</name>
    <name evidence="10" type="ORF">HSR6_0807</name>
</gene>
<evidence type="ECO:0000313" key="10">
    <source>
        <dbReference type="EMBL" id="APE95262.1"/>
    </source>
</evidence>
<dbReference type="PROSITE" id="PS01215">
    <property type="entry name" value="MRP"/>
    <property type="match status" value="1"/>
</dbReference>
<dbReference type="AlphaFoldDB" id="A0A1J1AAU3"/>
<dbReference type="Gene3D" id="3.40.50.300">
    <property type="entry name" value="P-loop containing nucleotide triphosphate hydrolases"/>
    <property type="match status" value="1"/>
</dbReference>
<evidence type="ECO:0000256" key="6">
    <source>
        <dbReference type="ARBA" id="ARBA00058094"/>
    </source>
</evidence>